<reference evidence="1" key="1">
    <citation type="submission" date="2022-10" db="EMBL/GenBank/DDBJ databases">
        <title>YIM 151497 complete genome.</title>
        <authorList>
            <person name="Chen X."/>
        </authorList>
    </citation>
    <scope>NUCLEOTIDE SEQUENCE</scope>
    <source>
        <strain evidence="1">YIM 151497</strain>
    </source>
</reference>
<name>A0ABY6IQ71_9HYPH</name>
<organism evidence="1 2">
    <name type="scientific">Pelagibacterium flavum</name>
    <dbReference type="NCBI Taxonomy" id="2984530"/>
    <lineage>
        <taxon>Bacteria</taxon>
        <taxon>Pseudomonadati</taxon>
        <taxon>Pseudomonadota</taxon>
        <taxon>Alphaproteobacteria</taxon>
        <taxon>Hyphomicrobiales</taxon>
        <taxon>Devosiaceae</taxon>
        <taxon>Pelagibacterium</taxon>
    </lineage>
</organism>
<dbReference type="EMBL" id="CP107716">
    <property type="protein sequence ID" value="UYQ71604.1"/>
    <property type="molecule type" value="Genomic_DNA"/>
</dbReference>
<keyword evidence="2" id="KW-1185">Reference proteome</keyword>
<gene>
    <name evidence="1" type="ORF">OF122_16405</name>
</gene>
<proteinExistence type="predicted"/>
<evidence type="ECO:0000313" key="2">
    <source>
        <dbReference type="Proteomes" id="UP001163882"/>
    </source>
</evidence>
<evidence type="ECO:0000313" key="1">
    <source>
        <dbReference type="EMBL" id="UYQ71604.1"/>
    </source>
</evidence>
<accession>A0ABY6IQ71</accession>
<dbReference type="RefSeq" id="WP_264225254.1">
    <property type="nucleotide sequence ID" value="NZ_CP107716.1"/>
</dbReference>
<sequence length="50" mass="5382">MSWKIPIIMTDLQAGQISLTAGMLKPATITFLPQLAINDRGNNHEAVSSS</sequence>
<protein>
    <submittedName>
        <fullName evidence="1">Uncharacterized protein</fullName>
    </submittedName>
</protein>
<dbReference type="Proteomes" id="UP001163882">
    <property type="component" value="Chromosome"/>
</dbReference>